<keyword evidence="3 5" id="KW-0067">ATP-binding</keyword>
<comment type="similarity">
    <text evidence="5">Belongs to the glutamate--cysteine ligase type 2 family. YbdK subfamily.</text>
</comment>
<keyword evidence="7" id="KW-1185">Reference proteome</keyword>
<sequence length="415" mass="45048">MQSGSDKLLPFEPVAVGRVFHLPQTGGLRHRRGVARGLGTSLKQASASGGYGVVRTVGVEEELLLVDARKGEPLALSAAVLARADGRGRDGPAFEAELHRQQLEFATTPQAAMDALADEIVRSRSEVAQRAAESGAAVAALATSPLPVAPSICAGERYRWLEGEFGLTAQEQLTCGCHVHVAVESDDEGVGVLDRARPWLSVLLALSANSPFWQGNDSSYNSYRSRVWNRWPSAGPVEVFGSAERYHTQVRDLLATQVLLDEGMVYFDARLSHRYPTVELRVADVCLDPADTVLLACLARGLVETAARQWRVGEPPARFGAGILRLADWQAARWGLEGLLLHPRTMRPRPAPEVVGALLEHVREALTDYGDLDRAEEALRSLSARGTGARTQRELLRRTGSLRAMVGECVRLSRG</sequence>
<dbReference type="PANTHER" id="PTHR36510">
    <property type="entry name" value="GLUTAMATE--CYSTEINE LIGASE 2-RELATED"/>
    <property type="match status" value="1"/>
</dbReference>
<dbReference type="InterPro" id="IPR006336">
    <property type="entry name" value="GCS2"/>
</dbReference>
<evidence type="ECO:0000256" key="1">
    <source>
        <dbReference type="ARBA" id="ARBA00022598"/>
    </source>
</evidence>
<keyword evidence="1 5" id="KW-0436">Ligase</keyword>
<dbReference type="SUPFAM" id="SSF55931">
    <property type="entry name" value="Glutamine synthetase/guanido kinase"/>
    <property type="match status" value="1"/>
</dbReference>
<evidence type="ECO:0000313" key="7">
    <source>
        <dbReference type="Proteomes" id="UP000660675"/>
    </source>
</evidence>
<evidence type="ECO:0000256" key="2">
    <source>
        <dbReference type="ARBA" id="ARBA00022741"/>
    </source>
</evidence>
<gene>
    <name evidence="6" type="ORF">GCM10015535_35330</name>
</gene>
<dbReference type="NCBIfam" id="TIGR02050">
    <property type="entry name" value="gshA_cyan_rel"/>
    <property type="match status" value="1"/>
</dbReference>
<accession>A0ABQ2W272</accession>
<comment type="caution">
    <text evidence="6">The sequence shown here is derived from an EMBL/GenBank/DDBJ whole genome shotgun (WGS) entry which is preliminary data.</text>
</comment>
<dbReference type="NCBIfam" id="NF010041">
    <property type="entry name" value="PRK13517.1-1"/>
    <property type="match status" value="1"/>
</dbReference>
<dbReference type="InterPro" id="IPR014746">
    <property type="entry name" value="Gln_synth/guanido_kin_cat_dom"/>
</dbReference>
<evidence type="ECO:0000256" key="5">
    <source>
        <dbReference type="HAMAP-Rule" id="MF_01609"/>
    </source>
</evidence>
<proteinExistence type="inferred from homology"/>
<dbReference type="PANTHER" id="PTHR36510:SF1">
    <property type="entry name" value="GLUTAMATE--CYSTEINE LIGASE 2-RELATED"/>
    <property type="match status" value="1"/>
</dbReference>
<dbReference type="InterPro" id="IPR011793">
    <property type="entry name" value="YbdK"/>
</dbReference>
<protein>
    <recommendedName>
        <fullName evidence="5">Putative glutamate--cysteine ligase 2</fullName>
        <ecNumber evidence="5">6.3.2.2</ecNumber>
    </recommendedName>
    <alternativeName>
        <fullName evidence="5">Gamma-glutamylcysteine synthetase 2</fullName>
        <shortName evidence="5">GCS 2</shortName>
        <shortName evidence="5">Gamma-GCS 2</shortName>
    </alternativeName>
</protein>
<dbReference type="Proteomes" id="UP000660675">
    <property type="component" value="Unassembled WGS sequence"/>
</dbReference>
<evidence type="ECO:0000256" key="3">
    <source>
        <dbReference type="ARBA" id="ARBA00022840"/>
    </source>
</evidence>
<dbReference type="InterPro" id="IPR050141">
    <property type="entry name" value="GCL_type2/YbdK_subfam"/>
</dbReference>
<keyword evidence="2 5" id="KW-0547">Nucleotide-binding</keyword>
<dbReference type="HAMAP" id="MF_01609">
    <property type="entry name" value="Glu_cys_ligase_2"/>
    <property type="match status" value="1"/>
</dbReference>
<dbReference type="Gene3D" id="3.30.590.20">
    <property type="match status" value="1"/>
</dbReference>
<name>A0ABQ2W272_9ACTN</name>
<comment type="catalytic activity">
    <reaction evidence="4 5">
        <text>L-cysteine + L-glutamate + ATP = gamma-L-glutamyl-L-cysteine + ADP + phosphate + H(+)</text>
        <dbReference type="Rhea" id="RHEA:13285"/>
        <dbReference type="ChEBI" id="CHEBI:15378"/>
        <dbReference type="ChEBI" id="CHEBI:29985"/>
        <dbReference type="ChEBI" id="CHEBI:30616"/>
        <dbReference type="ChEBI" id="CHEBI:35235"/>
        <dbReference type="ChEBI" id="CHEBI:43474"/>
        <dbReference type="ChEBI" id="CHEBI:58173"/>
        <dbReference type="ChEBI" id="CHEBI:456216"/>
        <dbReference type="EC" id="6.3.2.2"/>
    </reaction>
</comment>
<dbReference type="Pfam" id="PF04107">
    <property type="entry name" value="GCS2"/>
    <property type="match status" value="1"/>
</dbReference>
<dbReference type="GO" id="GO:0016874">
    <property type="term" value="F:ligase activity"/>
    <property type="evidence" value="ECO:0007669"/>
    <property type="project" value="UniProtKB-KW"/>
</dbReference>
<evidence type="ECO:0000256" key="4">
    <source>
        <dbReference type="ARBA" id="ARBA00048819"/>
    </source>
</evidence>
<evidence type="ECO:0000313" key="6">
    <source>
        <dbReference type="EMBL" id="GGV86684.1"/>
    </source>
</evidence>
<comment type="function">
    <text evidence="5">ATP-dependent carboxylate-amine ligase which exhibits weak glutamate--cysteine ligase activity.</text>
</comment>
<dbReference type="EC" id="6.3.2.2" evidence="5"/>
<reference evidence="7" key="1">
    <citation type="journal article" date="2019" name="Int. J. Syst. Evol. Microbiol.">
        <title>The Global Catalogue of Microorganisms (GCM) 10K type strain sequencing project: providing services to taxonomists for standard genome sequencing and annotation.</title>
        <authorList>
            <consortium name="The Broad Institute Genomics Platform"/>
            <consortium name="The Broad Institute Genome Sequencing Center for Infectious Disease"/>
            <person name="Wu L."/>
            <person name="Ma J."/>
        </authorList>
    </citation>
    <scope>NUCLEOTIDE SEQUENCE [LARGE SCALE GENOMIC DNA]</scope>
    <source>
        <strain evidence="7">JCM 4376</strain>
    </source>
</reference>
<dbReference type="EMBL" id="BMTF01000010">
    <property type="protein sequence ID" value="GGV86684.1"/>
    <property type="molecule type" value="Genomic_DNA"/>
</dbReference>
<organism evidence="6 7">
    <name type="scientific">Streptomyces gelaticus</name>
    <dbReference type="NCBI Taxonomy" id="285446"/>
    <lineage>
        <taxon>Bacteria</taxon>
        <taxon>Bacillati</taxon>
        <taxon>Actinomycetota</taxon>
        <taxon>Actinomycetes</taxon>
        <taxon>Kitasatosporales</taxon>
        <taxon>Streptomycetaceae</taxon>
        <taxon>Streptomyces</taxon>
    </lineage>
</organism>